<sequence>MSNPHQTDPPSGPNWRTSSSSAWLGRSIAELTGQDLVKAVTASIRDTPHQLAEIFGTTSAPTPLQLPQRAIPLPLTNKFLEPGNKPDRQRLEIVTAQIYLQHLLRALLMATLSL</sequence>
<evidence type="ECO:0000256" key="1">
    <source>
        <dbReference type="SAM" id="MobiDB-lite"/>
    </source>
</evidence>
<evidence type="ECO:0000313" key="4">
    <source>
        <dbReference type="Proteomes" id="UP000005240"/>
    </source>
</evidence>
<organism evidence="2">
    <name type="scientific">Puccinia triticina (isolate 1-1 / race 1 (BBBD))</name>
    <name type="common">Brown leaf rust fungus</name>
    <dbReference type="NCBI Taxonomy" id="630390"/>
    <lineage>
        <taxon>Eukaryota</taxon>
        <taxon>Fungi</taxon>
        <taxon>Dikarya</taxon>
        <taxon>Basidiomycota</taxon>
        <taxon>Pucciniomycotina</taxon>
        <taxon>Pucciniomycetes</taxon>
        <taxon>Pucciniales</taxon>
        <taxon>Pucciniaceae</taxon>
        <taxon>Puccinia</taxon>
    </lineage>
</organism>
<accession>A0A180H0B4</accession>
<dbReference type="Proteomes" id="UP000005240">
    <property type="component" value="Unassembled WGS sequence"/>
</dbReference>
<protein>
    <submittedName>
        <fullName evidence="2 3">Uncharacterized protein</fullName>
    </submittedName>
</protein>
<dbReference type="EnsemblFungi" id="PTTG_25951-t43_1">
    <property type="protein sequence ID" value="PTTG_25951-t43_1-p1"/>
    <property type="gene ID" value="PTTG_25951"/>
</dbReference>
<dbReference type="AlphaFoldDB" id="A0A180H0B4"/>
<reference evidence="2" key="1">
    <citation type="submission" date="2009-11" db="EMBL/GenBank/DDBJ databases">
        <authorList>
            <consortium name="The Broad Institute Genome Sequencing Platform"/>
            <person name="Ward D."/>
            <person name="Feldgarden M."/>
            <person name="Earl A."/>
            <person name="Young S.K."/>
            <person name="Zeng Q."/>
            <person name="Koehrsen M."/>
            <person name="Alvarado L."/>
            <person name="Berlin A."/>
            <person name="Bochicchio J."/>
            <person name="Borenstein D."/>
            <person name="Chapman S.B."/>
            <person name="Chen Z."/>
            <person name="Engels R."/>
            <person name="Freedman E."/>
            <person name="Gellesch M."/>
            <person name="Goldberg J."/>
            <person name="Griggs A."/>
            <person name="Gujja S."/>
            <person name="Heilman E."/>
            <person name="Heiman D."/>
            <person name="Hepburn T."/>
            <person name="Howarth C."/>
            <person name="Jen D."/>
            <person name="Larson L."/>
            <person name="Lewis B."/>
            <person name="Mehta T."/>
            <person name="Park D."/>
            <person name="Pearson M."/>
            <person name="Roberts A."/>
            <person name="Saif S."/>
            <person name="Shea T."/>
            <person name="Shenoy N."/>
            <person name="Sisk P."/>
            <person name="Stolte C."/>
            <person name="Sykes S."/>
            <person name="Thomson T."/>
            <person name="Walk T."/>
            <person name="White J."/>
            <person name="Yandava C."/>
            <person name="Izard J."/>
            <person name="Baranova O.V."/>
            <person name="Blanton J.M."/>
            <person name="Tanner A.C."/>
            <person name="Dewhirst F.E."/>
            <person name="Haas B."/>
            <person name="Nusbaum C."/>
            <person name="Birren B."/>
        </authorList>
    </citation>
    <scope>NUCLEOTIDE SEQUENCE [LARGE SCALE GENOMIC DNA]</scope>
    <source>
        <strain evidence="2">1-1 BBBD Race 1</strain>
    </source>
</reference>
<dbReference type="EMBL" id="ADAS02000011">
    <property type="protein sequence ID" value="OAV97743.1"/>
    <property type="molecule type" value="Genomic_DNA"/>
</dbReference>
<reference evidence="3 4" key="3">
    <citation type="journal article" date="2017" name="G3 (Bethesda)">
        <title>Comparative analysis highlights variable genome content of wheat rusts and divergence of the mating loci.</title>
        <authorList>
            <person name="Cuomo C.A."/>
            <person name="Bakkeren G."/>
            <person name="Khalil H.B."/>
            <person name="Panwar V."/>
            <person name="Joly D."/>
            <person name="Linning R."/>
            <person name="Sakthikumar S."/>
            <person name="Song X."/>
            <person name="Adiconis X."/>
            <person name="Fan L."/>
            <person name="Goldberg J.M."/>
            <person name="Levin J.Z."/>
            <person name="Young S."/>
            <person name="Zeng Q."/>
            <person name="Anikster Y."/>
            <person name="Bruce M."/>
            <person name="Wang M."/>
            <person name="Yin C."/>
            <person name="McCallum B."/>
            <person name="Szabo L.J."/>
            <person name="Hulbert S."/>
            <person name="Chen X."/>
            <person name="Fellers J.P."/>
        </authorList>
    </citation>
    <scope>NUCLEOTIDE SEQUENCE</scope>
    <source>
        <strain evidence="3">isolate 1-1 / race 1 (BBBD)</strain>
        <strain evidence="4">Isolate 1-1 / race 1 (BBBD)</strain>
    </source>
</reference>
<reference evidence="3" key="4">
    <citation type="submission" date="2025-05" db="UniProtKB">
        <authorList>
            <consortium name="EnsemblFungi"/>
        </authorList>
    </citation>
    <scope>IDENTIFICATION</scope>
    <source>
        <strain evidence="3">isolate 1-1 / race 1 (BBBD)</strain>
    </source>
</reference>
<evidence type="ECO:0000313" key="3">
    <source>
        <dbReference type="EnsemblFungi" id="PTTG_25951-t43_1-p1"/>
    </source>
</evidence>
<evidence type="ECO:0000313" key="2">
    <source>
        <dbReference type="EMBL" id="OAV97743.1"/>
    </source>
</evidence>
<keyword evidence="4" id="KW-1185">Reference proteome</keyword>
<gene>
    <name evidence="2" type="ORF">PTTG_25951</name>
</gene>
<proteinExistence type="predicted"/>
<name>A0A180H0B4_PUCT1</name>
<dbReference type="VEuPathDB" id="FungiDB:PTTG_25951"/>
<feature type="region of interest" description="Disordered" evidence="1">
    <location>
        <begin position="1"/>
        <end position="20"/>
    </location>
</feature>
<reference evidence="2" key="2">
    <citation type="submission" date="2016-05" db="EMBL/GenBank/DDBJ databases">
        <title>Comparative analysis highlights variable genome content of wheat rusts and divergence of the mating loci.</title>
        <authorList>
            <person name="Cuomo C.A."/>
            <person name="Bakkeren G."/>
            <person name="Szabo L."/>
            <person name="Khalil H."/>
            <person name="Joly D."/>
            <person name="Goldberg J."/>
            <person name="Young S."/>
            <person name="Zeng Q."/>
            <person name="Fellers J."/>
        </authorList>
    </citation>
    <scope>NUCLEOTIDE SEQUENCE [LARGE SCALE GENOMIC DNA]</scope>
    <source>
        <strain evidence="2">1-1 BBBD Race 1</strain>
    </source>
</reference>